<feature type="transmembrane region" description="Helical" evidence="2">
    <location>
        <begin position="20"/>
        <end position="41"/>
    </location>
</feature>
<proteinExistence type="predicted"/>
<keyword evidence="4" id="KW-1185">Reference proteome</keyword>
<keyword evidence="2" id="KW-1133">Transmembrane helix</keyword>
<protein>
    <recommendedName>
        <fullName evidence="5">Integral membrane protein</fullName>
    </recommendedName>
</protein>
<evidence type="ECO:0000313" key="3">
    <source>
        <dbReference type="EMBL" id="MFB9444588.1"/>
    </source>
</evidence>
<feature type="transmembrane region" description="Helical" evidence="2">
    <location>
        <begin position="53"/>
        <end position="75"/>
    </location>
</feature>
<reference evidence="3 4" key="1">
    <citation type="submission" date="2024-09" db="EMBL/GenBank/DDBJ databases">
        <authorList>
            <person name="Sun Q."/>
            <person name="Mori K."/>
        </authorList>
    </citation>
    <scope>NUCLEOTIDE SEQUENCE [LARGE SCALE GENOMIC DNA]</scope>
    <source>
        <strain evidence="3 4">JCM 3307</strain>
    </source>
</reference>
<dbReference type="RefSeq" id="WP_223101649.1">
    <property type="nucleotide sequence ID" value="NZ_CP061913.1"/>
</dbReference>
<accession>A0ABV5M7A7</accession>
<feature type="transmembrane region" description="Helical" evidence="2">
    <location>
        <begin position="238"/>
        <end position="258"/>
    </location>
</feature>
<feature type="region of interest" description="Disordered" evidence="1">
    <location>
        <begin position="426"/>
        <end position="457"/>
    </location>
</feature>
<evidence type="ECO:0008006" key="5">
    <source>
        <dbReference type="Google" id="ProtNLM"/>
    </source>
</evidence>
<organism evidence="3 4">
    <name type="scientific">Dactylosporangium vinaceum</name>
    <dbReference type="NCBI Taxonomy" id="53362"/>
    <lineage>
        <taxon>Bacteria</taxon>
        <taxon>Bacillati</taxon>
        <taxon>Actinomycetota</taxon>
        <taxon>Actinomycetes</taxon>
        <taxon>Micromonosporales</taxon>
        <taxon>Micromonosporaceae</taxon>
        <taxon>Dactylosporangium</taxon>
    </lineage>
</organism>
<comment type="caution">
    <text evidence="3">The sequence shown here is derived from an EMBL/GenBank/DDBJ whole genome shotgun (WGS) entry which is preliminary data.</text>
</comment>
<name>A0ABV5M7A7_9ACTN</name>
<dbReference type="EMBL" id="JBHMCA010000026">
    <property type="protein sequence ID" value="MFB9444588.1"/>
    <property type="molecule type" value="Genomic_DNA"/>
</dbReference>
<evidence type="ECO:0000256" key="2">
    <source>
        <dbReference type="SAM" id="Phobius"/>
    </source>
</evidence>
<dbReference type="Proteomes" id="UP001589608">
    <property type="component" value="Unassembled WGS sequence"/>
</dbReference>
<keyword evidence="2" id="KW-0472">Membrane</keyword>
<feature type="transmembrane region" description="Helical" evidence="2">
    <location>
        <begin position="357"/>
        <end position="376"/>
    </location>
</feature>
<feature type="transmembrane region" description="Helical" evidence="2">
    <location>
        <begin position="173"/>
        <end position="192"/>
    </location>
</feature>
<feature type="transmembrane region" description="Helical" evidence="2">
    <location>
        <begin position="136"/>
        <end position="153"/>
    </location>
</feature>
<feature type="compositionally biased region" description="Basic and acidic residues" evidence="1">
    <location>
        <begin position="446"/>
        <end position="457"/>
    </location>
</feature>
<evidence type="ECO:0000256" key="1">
    <source>
        <dbReference type="SAM" id="MobiDB-lite"/>
    </source>
</evidence>
<keyword evidence="2" id="KW-0812">Transmembrane</keyword>
<feature type="transmembrane region" description="Helical" evidence="2">
    <location>
        <begin position="95"/>
        <end position="115"/>
    </location>
</feature>
<evidence type="ECO:0000313" key="4">
    <source>
        <dbReference type="Proteomes" id="UP001589608"/>
    </source>
</evidence>
<sequence length="457" mass="49069">MRELLLFDPPNNLPQVAGYYSQLAGLLAGFSFAGLTALLTMQRRSNRAGRQPLRSIAPLLGAFVGLVASSLDFALLSGEPQGTSRVASLQTTAGLGFSVAGIMLFYSMLALMADLQQDDTWANDIGSESVELLRNILVWVLPPLVVLLMWAGVADHLHQNHQESSPFHQWLDWYSASVLTSVAILALTIRKVRSIKRQAGTASVRVITQLAIGLALISLIGAAAQITLTSSDHHISDAVPAVSLTAVAAFSLLSSWSAGGYPTYRAQGVKTAPPAASAESIATAMRQAEQQPADRIRAGILEPLDTDTLVRRSIEIFPQGYLMIISIIQGVALAAIVSESTRYISSISPTAMAPALAQSALNLAGLIIVSYEYLWFTTIARWAPTFRDTAIPFALGVAEIVPAYLLQRPVAWWIAFATFALTGASPQPRAMDHVHDRGSHRGGRCVSDDLLQREGSE</sequence>
<gene>
    <name evidence="3" type="ORF">ACFFTR_16045</name>
</gene>
<feature type="transmembrane region" description="Helical" evidence="2">
    <location>
        <begin position="320"/>
        <end position="337"/>
    </location>
</feature>
<feature type="transmembrane region" description="Helical" evidence="2">
    <location>
        <begin position="204"/>
        <end position="226"/>
    </location>
</feature>
<feature type="compositionally biased region" description="Basic and acidic residues" evidence="1">
    <location>
        <begin position="430"/>
        <end position="439"/>
    </location>
</feature>